<reference evidence="1 2" key="1">
    <citation type="submission" date="2023-02" db="EMBL/GenBank/DDBJ databases">
        <title>Complete genome sequence of Priestia aryabhattai G5MAi6, a methanol-tolerant strain isolated from tap water in Hong Kong.</title>
        <authorList>
            <person name="Leung K.M."/>
            <person name="Lai G.K.K."/>
            <person name="Griffin S.D.J."/>
        </authorList>
    </citation>
    <scope>NUCLEOTIDE SEQUENCE [LARGE SCALE GENOMIC DNA]</scope>
    <source>
        <strain evidence="1 2">G5MAi6</strain>
    </source>
</reference>
<dbReference type="RefSeq" id="WP_275037497.1">
    <property type="nucleotide sequence ID" value="NZ_CP118718.1"/>
</dbReference>
<proteinExistence type="predicted"/>
<name>A0ABD7X2I8_PRIAR</name>
<dbReference type="Pfam" id="PF10934">
    <property type="entry name" value="Sheath_initiator"/>
    <property type="match status" value="1"/>
</dbReference>
<dbReference type="InterPro" id="IPR020288">
    <property type="entry name" value="Sheath_initiator"/>
</dbReference>
<dbReference type="Gene3D" id="3.10.450.40">
    <property type="match status" value="1"/>
</dbReference>
<dbReference type="SUPFAM" id="SSF160719">
    <property type="entry name" value="gpW/gp25-like"/>
    <property type="match status" value="1"/>
</dbReference>
<dbReference type="EMBL" id="CP118718">
    <property type="protein sequence ID" value="WEA46803.1"/>
    <property type="molecule type" value="Genomic_DNA"/>
</dbReference>
<gene>
    <name evidence="1" type="ORF">PWO00_12825</name>
</gene>
<dbReference type="AlphaFoldDB" id="A0ABD7X2I8"/>
<evidence type="ECO:0000313" key="1">
    <source>
        <dbReference type="EMBL" id="WEA46803.1"/>
    </source>
</evidence>
<accession>A0ABD7X2I8</accession>
<evidence type="ECO:0000313" key="2">
    <source>
        <dbReference type="Proteomes" id="UP001220217"/>
    </source>
</evidence>
<sequence length="121" mass="13277">MPKAPKLLNGDLVIENGELVMIDGDEELVQSVQAILGTRKGEFFLDSNHGLSHENVMGKPANQDLARDDIIEALMQEDRVASIPSVIFDDDKAKRKRNVSLAIEKTNGTQLSVNGGEFDSR</sequence>
<organism evidence="1 2">
    <name type="scientific">Priestia aryabhattai</name>
    <name type="common">Bacillus aryabhattai</name>
    <dbReference type="NCBI Taxonomy" id="412384"/>
    <lineage>
        <taxon>Bacteria</taxon>
        <taxon>Bacillati</taxon>
        <taxon>Bacillota</taxon>
        <taxon>Bacilli</taxon>
        <taxon>Bacillales</taxon>
        <taxon>Bacillaceae</taxon>
        <taxon>Priestia</taxon>
    </lineage>
</organism>
<dbReference type="Proteomes" id="UP001220217">
    <property type="component" value="Chromosome"/>
</dbReference>
<protein>
    <submittedName>
        <fullName evidence="1">DUF2634 domain-containing protein</fullName>
    </submittedName>
</protein>